<evidence type="ECO:0000256" key="1">
    <source>
        <dbReference type="SAM" id="MobiDB-lite"/>
    </source>
</evidence>
<dbReference type="Proteomes" id="UP000228859">
    <property type="component" value="Unassembled WGS sequence"/>
</dbReference>
<reference evidence="2 3" key="1">
    <citation type="journal article" date="2017" name="Front. Microbiol.">
        <title>Comparative Genomic Analysis of the Class Epsilonproteobacteria and Proposed Reclassification to Epsilonbacteraeota (phyl. nov.).</title>
        <authorList>
            <person name="Waite D.W."/>
            <person name="Vanwonterghem I."/>
            <person name="Rinke C."/>
            <person name="Parks D.H."/>
            <person name="Zhang Y."/>
            <person name="Takai K."/>
            <person name="Sievert S.M."/>
            <person name="Simon J."/>
            <person name="Campbell B.J."/>
            <person name="Hanson T.E."/>
            <person name="Woyke T."/>
            <person name="Klotz M.G."/>
            <person name="Hugenholtz P."/>
        </authorList>
    </citation>
    <scope>NUCLEOTIDE SEQUENCE [LARGE SCALE GENOMIC DNA]</scope>
    <source>
        <strain evidence="2">UBA12443</strain>
    </source>
</reference>
<evidence type="ECO:0000313" key="3">
    <source>
        <dbReference type="Proteomes" id="UP000228859"/>
    </source>
</evidence>
<feature type="compositionally biased region" description="Basic and acidic residues" evidence="1">
    <location>
        <begin position="208"/>
        <end position="241"/>
    </location>
</feature>
<sequence>MSSTPIKRQNHRIHPCNRPLKNELIHFLIERNAGKSILVVTSTEAGELPTIFAGKNITVLSDAELAQTPDLRCEVLISYDLPEKAIVYMSRYARAREYALITLDEEDQKRLYPIELLNGRTITQEVVKGFEPDFGIAVDNQQKAEAKARRDEREARDAADPRNRDKKPVRDTRPERLREDSRGDKRPPRNEGDGFMAKKQHNAKPRFVGKDDSGKPIFEGKTRERNHYIDGTPRSDAEKATKTPYSSKPKFFGDKEKSSAEKKPYGEKKPFGDKKPYGDKPAFGEKKPYGDKKPFGDKKPYGDKPAFGEKKPYGDKKPFGDKKPYGDKPAFGEKKPYGDKKPFGDKKPYGDKKPFGDKKPYQDRKPSEAPAAPKRAPRRIDVKSFKSPKESE</sequence>
<feature type="region of interest" description="Disordered" evidence="1">
    <location>
        <begin position="138"/>
        <end position="392"/>
    </location>
</feature>
<feature type="compositionally biased region" description="Basic and acidic residues" evidence="1">
    <location>
        <begin position="251"/>
        <end position="367"/>
    </location>
</feature>
<gene>
    <name evidence="2" type="ORF">CFH83_06970</name>
</gene>
<comment type="caution">
    <text evidence="2">The sequence shown here is derived from an EMBL/GenBank/DDBJ whole genome shotgun (WGS) entry which is preliminary data.</text>
</comment>
<organism evidence="2 3">
    <name type="scientific">Sulfuricurvum kujiense</name>
    <dbReference type="NCBI Taxonomy" id="148813"/>
    <lineage>
        <taxon>Bacteria</taxon>
        <taxon>Pseudomonadati</taxon>
        <taxon>Campylobacterota</taxon>
        <taxon>Epsilonproteobacteria</taxon>
        <taxon>Campylobacterales</taxon>
        <taxon>Sulfurimonadaceae</taxon>
        <taxon>Sulfuricurvum</taxon>
    </lineage>
</organism>
<dbReference type="EMBL" id="DLUI01000100">
    <property type="protein sequence ID" value="DAB38228.1"/>
    <property type="molecule type" value="Genomic_DNA"/>
</dbReference>
<name>A0A2D3WCT1_9BACT</name>
<feature type="compositionally biased region" description="Basic and acidic residues" evidence="1">
    <location>
        <begin position="142"/>
        <end position="192"/>
    </location>
</feature>
<accession>A0A2D3WCT1</accession>
<evidence type="ECO:0000313" key="2">
    <source>
        <dbReference type="EMBL" id="DAB38228.1"/>
    </source>
</evidence>
<dbReference type="RefSeq" id="WP_294896790.1">
    <property type="nucleotide sequence ID" value="NZ_DLUI01000100.1"/>
</dbReference>
<dbReference type="AlphaFoldDB" id="A0A2D3WCT1"/>
<proteinExistence type="predicted"/>
<protein>
    <submittedName>
        <fullName evidence="2">Uncharacterized protein</fullName>
    </submittedName>
</protein>
<feature type="compositionally biased region" description="Basic and acidic residues" evidence="1">
    <location>
        <begin position="378"/>
        <end position="392"/>
    </location>
</feature>